<comment type="caution">
    <text evidence="2">The sequence shown here is derived from an EMBL/GenBank/DDBJ whole genome shotgun (WGS) entry which is preliminary data.</text>
</comment>
<feature type="compositionally biased region" description="Basic residues" evidence="1">
    <location>
        <begin position="190"/>
        <end position="201"/>
    </location>
</feature>
<keyword evidence="3" id="KW-1185">Reference proteome</keyword>
<dbReference type="AlphaFoldDB" id="A0A8H4REZ9"/>
<gene>
    <name evidence="2" type="ORF">G7Y89_g10741</name>
</gene>
<evidence type="ECO:0000256" key="1">
    <source>
        <dbReference type="SAM" id="MobiDB-lite"/>
    </source>
</evidence>
<feature type="compositionally biased region" description="Low complexity" evidence="1">
    <location>
        <begin position="172"/>
        <end position="185"/>
    </location>
</feature>
<accession>A0A8H4REZ9</accession>
<evidence type="ECO:0000313" key="2">
    <source>
        <dbReference type="EMBL" id="KAF4627411.1"/>
    </source>
</evidence>
<reference evidence="2 3" key="1">
    <citation type="submission" date="2020-03" db="EMBL/GenBank/DDBJ databases">
        <title>Draft Genome Sequence of Cudoniella acicularis.</title>
        <authorList>
            <person name="Buettner E."/>
            <person name="Kellner H."/>
        </authorList>
    </citation>
    <scope>NUCLEOTIDE SEQUENCE [LARGE SCALE GENOMIC DNA]</scope>
    <source>
        <strain evidence="2 3">DSM 108380</strain>
    </source>
</reference>
<name>A0A8H4REZ9_9HELO</name>
<dbReference type="EMBL" id="JAAMPI010000974">
    <property type="protein sequence ID" value="KAF4627411.1"/>
    <property type="molecule type" value="Genomic_DNA"/>
</dbReference>
<sequence length="366" mass="41118">MPKLLNCFKSITKFSLVNLRILVIIAAYSGDSSDIKSLEGSGKEAFLFEIKSRCQDILRVLYVAIPTFKEFLKVIAPRENLYLSAAPSSPSSGSYNAILEPDEDWPDDAASKKAEKVMTDARWKILNGEYTAPWWMKGVPVEKISEEDLYWDKQWTKCRDVGMLNRAHPRMSGKGSSSSSTLKLSGQHRNSSKGTKRRHSPGPHLSASTRKLLEGASKKVRYMPGGPRGEGRRFDENRVEIIIPISGSDNHDPGHDSVPECTKQNEICSYVLLGSDPEMAHNREILTFDLTYLGSNQNRIILSHMRFQIHLDMNAKILEPGFEVAGANDIDLPPEWQNCLDLNIKLDKVTELKLGSLLTDDRTVWI</sequence>
<protein>
    <submittedName>
        <fullName evidence="2">Uncharacterized protein</fullName>
    </submittedName>
</protein>
<dbReference type="Proteomes" id="UP000566819">
    <property type="component" value="Unassembled WGS sequence"/>
</dbReference>
<proteinExistence type="predicted"/>
<dbReference type="OrthoDB" id="3608647at2759"/>
<organism evidence="2 3">
    <name type="scientific">Cudoniella acicularis</name>
    <dbReference type="NCBI Taxonomy" id="354080"/>
    <lineage>
        <taxon>Eukaryota</taxon>
        <taxon>Fungi</taxon>
        <taxon>Dikarya</taxon>
        <taxon>Ascomycota</taxon>
        <taxon>Pezizomycotina</taxon>
        <taxon>Leotiomycetes</taxon>
        <taxon>Helotiales</taxon>
        <taxon>Tricladiaceae</taxon>
        <taxon>Cudoniella</taxon>
    </lineage>
</organism>
<evidence type="ECO:0000313" key="3">
    <source>
        <dbReference type="Proteomes" id="UP000566819"/>
    </source>
</evidence>
<feature type="region of interest" description="Disordered" evidence="1">
    <location>
        <begin position="166"/>
        <end position="209"/>
    </location>
</feature>